<dbReference type="AlphaFoldDB" id="A0A1H6C063"/>
<evidence type="ECO:0000256" key="2">
    <source>
        <dbReference type="SAM" id="Phobius"/>
    </source>
</evidence>
<dbReference type="RefSeq" id="WP_103939328.1">
    <property type="nucleotide sequence ID" value="NZ_FNVO01000008.1"/>
</dbReference>
<feature type="chain" id="PRO_5009294289" evidence="3">
    <location>
        <begin position="39"/>
        <end position="225"/>
    </location>
</feature>
<dbReference type="OrthoDB" id="3481361at2"/>
<dbReference type="EMBL" id="FNVO01000008">
    <property type="protein sequence ID" value="SEG66330.1"/>
    <property type="molecule type" value="Genomic_DNA"/>
</dbReference>
<feature type="region of interest" description="Disordered" evidence="1">
    <location>
        <begin position="59"/>
        <end position="136"/>
    </location>
</feature>
<proteinExistence type="predicted"/>
<name>A0A1H6C063_9ACTN</name>
<protein>
    <submittedName>
        <fullName evidence="4">Uncharacterized protein</fullName>
    </submittedName>
</protein>
<evidence type="ECO:0000313" key="4">
    <source>
        <dbReference type="EMBL" id="SEG66330.1"/>
    </source>
</evidence>
<evidence type="ECO:0000256" key="3">
    <source>
        <dbReference type="SAM" id="SignalP"/>
    </source>
</evidence>
<accession>A0A1H6C063</accession>
<keyword evidence="2" id="KW-0812">Transmembrane</keyword>
<feature type="transmembrane region" description="Helical" evidence="2">
    <location>
        <begin position="194"/>
        <end position="212"/>
    </location>
</feature>
<keyword evidence="3" id="KW-0732">Signal</keyword>
<feature type="compositionally biased region" description="Basic and acidic residues" evidence="1">
    <location>
        <begin position="94"/>
        <end position="106"/>
    </location>
</feature>
<sequence length="225" mass="23546">MPQQRRLQRIGVRRIGRTATVMSAGTFVLLLAGAPAQAGVTAAKPCPAPKTPAEVPEYWKCLGKNIEDGLNPQPDPQEPEEPKPSKPPAKPKPSKPDPDKPAKPDNDGNGSTPKRTRTPNAPSGGSGGGGVTAYTRPERLRPYTPSAASTAPQLSGLLPAPQVAPGAQVSPTVGLGETRLITPVAAQQRQEDQMLWVAVASGVAGAVGAMNISTWARRMRRRPAP</sequence>
<feature type="signal peptide" evidence="3">
    <location>
        <begin position="1"/>
        <end position="38"/>
    </location>
</feature>
<evidence type="ECO:0000256" key="1">
    <source>
        <dbReference type="SAM" id="MobiDB-lite"/>
    </source>
</evidence>
<reference evidence="5" key="1">
    <citation type="submission" date="2016-10" db="EMBL/GenBank/DDBJ databases">
        <authorList>
            <person name="Varghese N."/>
            <person name="Submissions S."/>
        </authorList>
    </citation>
    <scope>NUCLEOTIDE SEQUENCE [LARGE SCALE GENOMIC DNA]</scope>
    <source>
        <strain evidence="5">DSM 43163</strain>
    </source>
</reference>
<keyword evidence="2" id="KW-0472">Membrane</keyword>
<evidence type="ECO:0000313" key="5">
    <source>
        <dbReference type="Proteomes" id="UP000236723"/>
    </source>
</evidence>
<gene>
    <name evidence="4" type="ORF">SAMN04489712_108183</name>
</gene>
<feature type="compositionally biased region" description="Polar residues" evidence="1">
    <location>
        <begin position="108"/>
        <end position="121"/>
    </location>
</feature>
<organism evidence="4 5">
    <name type="scientific">Thermomonospora echinospora</name>
    <dbReference type="NCBI Taxonomy" id="1992"/>
    <lineage>
        <taxon>Bacteria</taxon>
        <taxon>Bacillati</taxon>
        <taxon>Actinomycetota</taxon>
        <taxon>Actinomycetes</taxon>
        <taxon>Streptosporangiales</taxon>
        <taxon>Thermomonosporaceae</taxon>
        <taxon>Thermomonospora</taxon>
    </lineage>
</organism>
<dbReference type="Proteomes" id="UP000236723">
    <property type="component" value="Unassembled WGS sequence"/>
</dbReference>
<keyword evidence="5" id="KW-1185">Reference proteome</keyword>
<keyword evidence="2" id="KW-1133">Transmembrane helix</keyword>